<comment type="caution">
    <text evidence="2">The sequence shown here is derived from an EMBL/GenBank/DDBJ whole genome shotgun (WGS) entry which is preliminary data.</text>
</comment>
<feature type="signal peptide" evidence="1">
    <location>
        <begin position="1"/>
        <end position="16"/>
    </location>
</feature>
<dbReference type="STRING" id="1798375.A2773_06295"/>
<dbReference type="Proteomes" id="UP000177383">
    <property type="component" value="Unassembled WGS sequence"/>
</dbReference>
<evidence type="ECO:0000313" key="3">
    <source>
        <dbReference type="Proteomes" id="UP000177383"/>
    </source>
</evidence>
<evidence type="ECO:0000313" key="2">
    <source>
        <dbReference type="EMBL" id="OGG14204.1"/>
    </source>
</evidence>
<keyword evidence="1" id="KW-0732">Signal</keyword>
<reference evidence="2 3" key="1">
    <citation type="journal article" date="2016" name="Nat. Commun.">
        <title>Thousands of microbial genomes shed light on interconnected biogeochemical processes in an aquifer system.</title>
        <authorList>
            <person name="Anantharaman K."/>
            <person name="Brown C.T."/>
            <person name="Hug L.A."/>
            <person name="Sharon I."/>
            <person name="Castelle C.J."/>
            <person name="Probst A.J."/>
            <person name="Thomas B.C."/>
            <person name="Singh A."/>
            <person name="Wilkins M.J."/>
            <person name="Karaoz U."/>
            <person name="Brodie E.L."/>
            <person name="Williams K.H."/>
            <person name="Hubbard S.S."/>
            <person name="Banfield J.F."/>
        </authorList>
    </citation>
    <scope>NUCLEOTIDE SEQUENCE [LARGE SCALE GENOMIC DNA]</scope>
</reference>
<proteinExistence type="predicted"/>
<organism evidence="2 3">
    <name type="scientific">Candidatus Gottesmanbacteria bacterium RIFCSPHIGHO2_01_FULL_39_10</name>
    <dbReference type="NCBI Taxonomy" id="1798375"/>
    <lineage>
        <taxon>Bacteria</taxon>
        <taxon>Candidatus Gottesmaniibacteriota</taxon>
    </lineage>
</organism>
<dbReference type="AlphaFoldDB" id="A0A1F5ZPE5"/>
<feature type="chain" id="PRO_5009522879" evidence="1">
    <location>
        <begin position="17"/>
        <end position="567"/>
    </location>
</feature>
<sequence length="567" mass="63853">MLSFLLFLLSPFLALAGVTNMLPPAQQVQTTYNANYSFTSGCWYPESNVTLTVSETDLDRVHNANATYQSRPVCYGDGVGFNKPTTGVLGNYIRVRQQLRIAKLKTDTEGEPFYGGCELGDAIRLIGQTADGKKIWWEDKNYTGGKLFDLVFIEAYPDDEEARYFDVYARDSVVDDPEGTGYGHLKECKTSGGIVPVVEETKTTVPPQTIAFRQADGDKYNVPYMDKTGYLSNYCRFTNNPIDCPSPTGKNNALPTAPPTYRLFPDYKYYIIKIAEEEGGVPKAAERRGQIGKLNAADSQGKNHPLEVFFHAGTFYVRDTTDGVTYKYDSSETRPESGFAQNPSLQLGVLQFRTVDEWNPYIPVCKPAIYLYPEETTNINVKLDLDGKLTESIPTYDSENGWNVKAEPDGKIEKCNNVTMKQCNNYDYLYYEADIKNITVPKDGWVIQRSAIGDQLSDILTKLGLNEKESRDFLEYWVPKLSEKPYYFMTLMENEELNNKEKLIFSQNPDTLIRVRFLFEGLDRPIDVKPLNLPETPERVGFTAVDWGGGVINGSCDAGHINSFSIK</sequence>
<evidence type="ECO:0000256" key="1">
    <source>
        <dbReference type="SAM" id="SignalP"/>
    </source>
</evidence>
<name>A0A1F5ZPE5_9BACT</name>
<gene>
    <name evidence="2" type="ORF">A2773_06295</name>
</gene>
<protein>
    <submittedName>
        <fullName evidence="2">Uncharacterized protein</fullName>
    </submittedName>
</protein>
<accession>A0A1F5ZPE5</accession>
<dbReference type="EMBL" id="MFJE01000022">
    <property type="protein sequence ID" value="OGG14204.1"/>
    <property type="molecule type" value="Genomic_DNA"/>
</dbReference>